<evidence type="ECO:0000313" key="9">
    <source>
        <dbReference type="EMBL" id="EEV18522.1"/>
    </source>
</evidence>
<dbReference type="GO" id="GO:0005737">
    <property type="term" value="C:cytoplasm"/>
    <property type="evidence" value="ECO:0007669"/>
    <property type="project" value="UniProtKB-SubCell"/>
</dbReference>
<dbReference type="eggNOG" id="COG1570">
    <property type="taxonomic scope" value="Bacteria"/>
</dbReference>
<dbReference type="STRING" id="824.CGRAC_0438"/>
<reference evidence="9 10" key="1">
    <citation type="submission" date="2009-07" db="EMBL/GenBank/DDBJ databases">
        <authorList>
            <person name="Madupu R."/>
            <person name="Sebastian Y."/>
            <person name="Durkin A.S."/>
            <person name="Torralba M."/>
            <person name="Methe B."/>
            <person name="Sutton G.G."/>
            <person name="Strausberg R.L."/>
            <person name="Nelson K.E."/>
        </authorList>
    </citation>
    <scope>NUCLEOTIDE SEQUENCE [LARGE SCALE GENOMIC DNA]</scope>
    <source>
        <strain evidence="9 10">RM3268</strain>
    </source>
</reference>
<comment type="subcellular location">
    <subcellularLocation>
        <location evidence="5 6">Cytoplasm</location>
    </subcellularLocation>
</comment>
<dbReference type="HAMAP" id="MF_00378">
    <property type="entry name" value="Exonuc_7_L"/>
    <property type="match status" value="1"/>
</dbReference>
<dbReference type="GO" id="GO:0008855">
    <property type="term" value="F:exodeoxyribonuclease VII activity"/>
    <property type="evidence" value="ECO:0007669"/>
    <property type="project" value="UniProtKB-UniRule"/>
</dbReference>
<evidence type="ECO:0000259" key="8">
    <source>
        <dbReference type="Pfam" id="PF13742"/>
    </source>
</evidence>
<comment type="similarity">
    <text evidence="5 6">Belongs to the XseA family.</text>
</comment>
<keyword evidence="10" id="KW-1185">Reference proteome</keyword>
<keyword evidence="3 5" id="KW-0378">Hydrolase</keyword>
<dbReference type="EC" id="3.1.11.6" evidence="5"/>
<dbReference type="PANTHER" id="PTHR30008">
    <property type="entry name" value="EXODEOXYRIBONUCLEASE 7 LARGE SUBUNIT"/>
    <property type="match status" value="1"/>
</dbReference>
<dbReference type="InterPro" id="IPR020579">
    <property type="entry name" value="Exonuc_VII_lsu_C"/>
</dbReference>
<keyword evidence="4 5" id="KW-0269">Exonuclease</keyword>
<comment type="subunit">
    <text evidence="5">Heterooligomer composed of large and small subunits.</text>
</comment>
<dbReference type="RefSeq" id="WP_005869535.1">
    <property type="nucleotide sequence ID" value="NZ_ACYG01000009.1"/>
</dbReference>
<evidence type="ECO:0000259" key="7">
    <source>
        <dbReference type="Pfam" id="PF02601"/>
    </source>
</evidence>
<dbReference type="InterPro" id="IPR003753">
    <property type="entry name" value="Exonuc_VII_L"/>
</dbReference>
<evidence type="ECO:0000256" key="1">
    <source>
        <dbReference type="ARBA" id="ARBA00022490"/>
    </source>
</evidence>
<dbReference type="GO" id="GO:0006308">
    <property type="term" value="P:DNA catabolic process"/>
    <property type="evidence" value="ECO:0007669"/>
    <property type="project" value="UniProtKB-UniRule"/>
</dbReference>
<comment type="caution">
    <text evidence="9">The sequence shown here is derived from an EMBL/GenBank/DDBJ whole genome shotgun (WGS) entry which is preliminary data.</text>
</comment>
<accession>C8PEP4</accession>
<sequence>MLSVSELNAQAKALLETSFSLVEVEGEISKFRIQSTSGHWYFTIKDASAAIDCAMFKFNAARINFIPAVGDKLIVSGKVSLYAPTGAYQIQVSNIRKSGEGELEAAFAALKERLSKEGLFDASHKKQLPKFAQSIAIITSAGSAAQADMLRTAQDRFALCKIDLYNALVQGEGAPASIISVLRAADAKGYDAIVIARGGGSREDLWCFNDEALARAIYATKTPVISAVGHEIDFSISDFVADHRSLTPTAAMIDLLPDICAIFQSLDGVSDALDRLIKDKISSAQNVLSLAALELKSKSIEPKISGSLAKLLNFELKFKSFIDSKLSAAEHTLSTKDELLAQKAKFFEITKDLVQIQKGGKTVALGELAAGDEFALCSQQLSKNAKII</sequence>
<evidence type="ECO:0000256" key="2">
    <source>
        <dbReference type="ARBA" id="ARBA00022722"/>
    </source>
</evidence>
<evidence type="ECO:0000256" key="6">
    <source>
        <dbReference type="RuleBase" id="RU004355"/>
    </source>
</evidence>
<dbReference type="PANTHER" id="PTHR30008:SF0">
    <property type="entry name" value="EXODEOXYRIBONUCLEASE 7 LARGE SUBUNIT"/>
    <property type="match status" value="1"/>
</dbReference>
<dbReference type="GO" id="GO:0009318">
    <property type="term" value="C:exodeoxyribonuclease VII complex"/>
    <property type="evidence" value="ECO:0007669"/>
    <property type="project" value="UniProtKB-UniRule"/>
</dbReference>
<gene>
    <name evidence="5 9" type="primary">xseA</name>
    <name evidence="9" type="ORF">CAMGR0001_2533</name>
</gene>
<dbReference type="Pfam" id="PF02601">
    <property type="entry name" value="Exonuc_VII_L"/>
    <property type="match status" value="1"/>
</dbReference>
<keyword evidence="1 5" id="KW-0963">Cytoplasm</keyword>
<dbReference type="EMBL" id="ACYG01000009">
    <property type="protein sequence ID" value="EEV18522.1"/>
    <property type="molecule type" value="Genomic_DNA"/>
</dbReference>
<dbReference type="AlphaFoldDB" id="C8PEP4"/>
<evidence type="ECO:0000256" key="4">
    <source>
        <dbReference type="ARBA" id="ARBA00022839"/>
    </source>
</evidence>
<dbReference type="Proteomes" id="UP000005709">
    <property type="component" value="Unassembled WGS sequence"/>
</dbReference>
<comment type="catalytic activity">
    <reaction evidence="5 6">
        <text>Exonucleolytic cleavage in either 5'- to 3'- or 3'- to 5'-direction to yield nucleoside 5'-phosphates.</text>
        <dbReference type="EC" id="3.1.11.6"/>
    </reaction>
</comment>
<protein>
    <recommendedName>
        <fullName evidence="5">Exodeoxyribonuclease 7 large subunit</fullName>
        <ecNumber evidence="5">3.1.11.6</ecNumber>
    </recommendedName>
    <alternativeName>
        <fullName evidence="5">Exodeoxyribonuclease VII large subunit</fullName>
        <shortName evidence="5">Exonuclease VII large subunit</shortName>
    </alternativeName>
</protein>
<dbReference type="NCBIfam" id="TIGR00237">
    <property type="entry name" value="xseA"/>
    <property type="match status" value="1"/>
</dbReference>
<evidence type="ECO:0000256" key="3">
    <source>
        <dbReference type="ARBA" id="ARBA00022801"/>
    </source>
</evidence>
<organism evidence="9 10">
    <name type="scientific">Campylobacter gracilis RM3268</name>
    <dbReference type="NCBI Taxonomy" id="553220"/>
    <lineage>
        <taxon>Bacteria</taxon>
        <taxon>Pseudomonadati</taxon>
        <taxon>Campylobacterota</taxon>
        <taxon>Epsilonproteobacteria</taxon>
        <taxon>Campylobacterales</taxon>
        <taxon>Campylobacteraceae</taxon>
        <taxon>Campylobacter</taxon>
    </lineage>
</organism>
<dbReference type="GO" id="GO:0003676">
    <property type="term" value="F:nucleic acid binding"/>
    <property type="evidence" value="ECO:0007669"/>
    <property type="project" value="InterPro"/>
</dbReference>
<feature type="domain" description="OB-fold nucleic acid binding" evidence="8">
    <location>
        <begin position="2"/>
        <end position="96"/>
    </location>
</feature>
<name>C8PEP4_9BACT</name>
<comment type="function">
    <text evidence="5">Bidirectionally degrades single-stranded DNA into large acid-insoluble oligonucleotides, which are then degraded further into small acid-soluble oligonucleotides.</text>
</comment>
<dbReference type="InterPro" id="IPR025824">
    <property type="entry name" value="OB-fold_nuc-bd_dom"/>
</dbReference>
<feature type="domain" description="Exonuclease VII large subunit C-terminal" evidence="7">
    <location>
        <begin position="119"/>
        <end position="344"/>
    </location>
</feature>
<evidence type="ECO:0000256" key="5">
    <source>
        <dbReference type="HAMAP-Rule" id="MF_00378"/>
    </source>
</evidence>
<dbReference type="CDD" id="cd04489">
    <property type="entry name" value="ExoVII_LU_OBF"/>
    <property type="match status" value="1"/>
</dbReference>
<proteinExistence type="inferred from homology"/>
<dbReference type="Pfam" id="PF13742">
    <property type="entry name" value="tRNA_anti_2"/>
    <property type="match status" value="1"/>
</dbReference>
<keyword evidence="2 5" id="KW-0540">Nuclease</keyword>
<evidence type="ECO:0000313" key="10">
    <source>
        <dbReference type="Proteomes" id="UP000005709"/>
    </source>
</evidence>